<dbReference type="InterPro" id="IPR010055">
    <property type="entry name" value="T2SS_protein-GspJ"/>
</dbReference>
<comment type="similarity">
    <text evidence="2">Belongs to the GSP J family.</text>
</comment>
<dbReference type="Pfam" id="PF11612">
    <property type="entry name" value="T2SSJ"/>
    <property type="match status" value="1"/>
</dbReference>
<dbReference type="NCBIfam" id="TIGR02532">
    <property type="entry name" value="IV_pilin_GFxxxE"/>
    <property type="match status" value="1"/>
</dbReference>
<evidence type="ECO:0000256" key="10">
    <source>
        <dbReference type="SAM" id="Phobius"/>
    </source>
</evidence>
<evidence type="ECO:0000256" key="2">
    <source>
        <dbReference type="ARBA" id="ARBA00011084"/>
    </source>
</evidence>
<keyword evidence="7 10" id="KW-0812">Transmembrane</keyword>
<gene>
    <name evidence="11" type="primary">gspJ</name>
    <name evidence="11" type="ORF">K7G82_12025</name>
</gene>
<evidence type="ECO:0000256" key="6">
    <source>
        <dbReference type="ARBA" id="ARBA00022519"/>
    </source>
</evidence>
<dbReference type="Proteomes" id="UP000706039">
    <property type="component" value="Unassembled WGS sequence"/>
</dbReference>
<evidence type="ECO:0000256" key="3">
    <source>
        <dbReference type="ARBA" id="ARBA00021539"/>
    </source>
</evidence>
<dbReference type="PANTHER" id="PTHR39583:SF2">
    <property type="entry name" value="TYPE II SECRETION SYSTEM PROTEIN J"/>
    <property type="match status" value="1"/>
</dbReference>
<evidence type="ECO:0000256" key="7">
    <source>
        <dbReference type="ARBA" id="ARBA00022692"/>
    </source>
</evidence>
<feature type="transmembrane region" description="Helical" evidence="10">
    <location>
        <begin position="39"/>
        <end position="61"/>
    </location>
</feature>
<dbReference type="Gene3D" id="2.10.70.20">
    <property type="entry name" value="gspk-gspi-gspj complex like domains"/>
    <property type="match status" value="1"/>
</dbReference>
<evidence type="ECO:0000313" key="12">
    <source>
        <dbReference type="Proteomes" id="UP000706039"/>
    </source>
</evidence>
<dbReference type="InterPro" id="IPR051621">
    <property type="entry name" value="T2SS_protein_J"/>
</dbReference>
<dbReference type="EMBL" id="JAINVV010000004">
    <property type="protein sequence ID" value="MBY8823025.1"/>
    <property type="molecule type" value="Genomic_DNA"/>
</dbReference>
<dbReference type="Pfam" id="PF07963">
    <property type="entry name" value="N_methyl"/>
    <property type="match status" value="1"/>
</dbReference>
<evidence type="ECO:0000256" key="5">
    <source>
        <dbReference type="ARBA" id="ARBA00022481"/>
    </source>
</evidence>
<sequence>MRAPHHSAENGFSSCGRSAENGFTPLRRSAENGFTLVELMVSLLIFGILAAGGVMLLSFSVGAQASAKTRLDDIATIRRLGSALTGDLAQAVPRTTRSLSGDRTPAFRGTSGAGVEPLMAFVRAGWSNGAGASRPSLQKVEYRLDGDRLERVAYPMLDGGEAQAGAVVLEGVRSIRMRYRKDGEWLDVWAESQPELLPSAVEMVIDRGDGAPIRQVFVAGSGYRQ</sequence>
<keyword evidence="6" id="KW-0997">Cell inner membrane</keyword>
<reference evidence="11 12" key="1">
    <citation type="submission" date="2021-08" db="EMBL/GenBank/DDBJ databases">
        <authorList>
            <person name="Tuo L."/>
        </authorList>
    </citation>
    <scope>NUCLEOTIDE SEQUENCE [LARGE SCALE GENOMIC DNA]</scope>
    <source>
        <strain evidence="11 12">JCM 31229</strain>
    </source>
</reference>
<keyword evidence="8 10" id="KW-1133">Transmembrane helix</keyword>
<comment type="subcellular location">
    <subcellularLocation>
        <location evidence="1">Cell inner membrane</location>
        <topology evidence="1">Single-pass membrane protein</topology>
    </subcellularLocation>
</comment>
<dbReference type="NCBIfam" id="TIGR01711">
    <property type="entry name" value="gspJ"/>
    <property type="match status" value="1"/>
</dbReference>
<keyword evidence="5" id="KW-0488">Methylation</keyword>
<proteinExistence type="inferred from homology"/>
<dbReference type="InterPro" id="IPR045584">
    <property type="entry name" value="Pilin-like"/>
</dbReference>
<evidence type="ECO:0000256" key="9">
    <source>
        <dbReference type="ARBA" id="ARBA00023136"/>
    </source>
</evidence>
<evidence type="ECO:0000256" key="1">
    <source>
        <dbReference type="ARBA" id="ARBA00004377"/>
    </source>
</evidence>
<protein>
    <recommendedName>
        <fullName evidence="3">Type II secretion system protein J</fullName>
    </recommendedName>
</protein>
<dbReference type="SUPFAM" id="SSF54523">
    <property type="entry name" value="Pili subunits"/>
    <property type="match status" value="2"/>
</dbReference>
<evidence type="ECO:0000313" key="11">
    <source>
        <dbReference type="EMBL" id="MBY8823025.1"/>
    </source>
</evidence>
<dbReference type="InterPro" id="IPR012902">
    <property type="entry name" value="N_methyl_site"/>
</dbReference>
<evidence type="ECO:0000256" key="4">
    <source>
        <dbReference type="ARBA" id="ARBA00022475"/>
    </source>
</evidence>
<accession>A0ABS7PNX5</accession>
<dbReference type="Gene3D" id="3.10.610.10">
    <property type="entry name" value="GSPII I/J protein-like"/>
    <property type="match status" value="1"/>
</dbReference>
<dbReference type="PANTHER" id="PTHR39583">
    <property type="entry name" value="TYPE II SECRETION SYSTEM PROTEIN J-RELATED"/>
    <property type="match status" value="1"/>
</dbReference>
<comment type="caution">
    <text evidence="11">The sequence shown here is derived from an EMBL/GenBank/DDBJ whole genome shotgun (WGS) entry which is preliminary data.</text>
</comment>
<keyword evidence="12" id="KW-1185">Reference proteome</keyword>
<keyword evidence="4" id="KW-1003">Cell membrane</keyword>
<organism evidence="11 12">
    <name type="scientific">Sphingomonas colocasiae</name>
    <dbReference type="NCBI Taxonomy" id="1848973"/>
    <lineage>
        <taxon>Bacteria</taxon>
        <taxon>Pseudomonadati</taxon>
        <taxon>Pseudomonadota</taxon>
        <taxon>Alphaproteobacteria</taxon>
        <taxon>Sphingomonadales</taxon>
        <taxon>Sphingomonadaceae</taxon>
        <taxon>Sphingomonas</taxon>
    </lineage>
</organism>
<name>A0ABS7PNX5_9SPHN</name>
<keyword evidence="9 10" id="KW-0472">Membrane</keyword>
<evidence type="ECO:0000256" key="8">
    <source>
        <dbReference type="ARBA" id="ARBA00022989"/>
    </source>
</evidence>
<dbReference type="RefSeq" id="WP_222990060.1">
    <property type="nucleotide sequence ID" value="NZ_JAINVV010000004.1"/>
</dbReference>